<dbReference type="KEGG" id="crs:FQB35_02375"/>
<keyword evidence="3" id="KW-0969">Cilium</keyword>
<keyword evidence="3" id="KW-0282">Flagellum</keyword>
<keyword evidence="1" id="KW-1005">Bacterial flagellum biogenesis</keyword>
<proteinExistence type="predicted"/>
<evidence type="ECO:0000313" key="4">
    <source>
        <dbReference type="Proteomes" id="UP000324646"/>
    </source>
</evidence>
<sequence length="177" mass="20384">MNLCEFSEGGLEMSKSVDQLILALNKEYEIYKDYYTLAKNKNEILIEGNVKELERITKKEQDVIAVMGKIDQIRTAIIGNILFEKKIDWVESLTELASHIEASKRAEIIALKDKLRILLEEIKNLNDLNGKLIRQSLDYIEFNVNLLTNVELKGNTYGSRADEQDLKHRPNLFDAKV</sequence>
<organism evidence="3 4">
    <name type="scientific">Crassaminicella thermophila</name>
    <dbReference type="NCBI Taxonomy" id="2599308"/>
    <lineage>
        <taxon>Bacteria</taxon>
        <taxon>Bacillati</taxon>
        <taxon>Bacillota</taxon>
        <taxon>Clostridia</taxon>
        <taxon>Eubacteriales</taxon>
        <taxon>Clostridiaceae</taxon>
        <taxon>Crassaminicella</taxon>
    </lineage>
</organism>
<gene>
    <name evidence="3" type="ORF">FQB35_02375</name>
</gene>
<protein>
    <submittedName>
        <fullName evidence="3">Flagellar protein FlgN</fullName>
    </submittedName>
</protein>
<keyword evidence="4" id="KW-1185">Reference proteome</keyword>
<dbReference type="OrthoDB" id="1680765at2"/>
<dbReference type="InterPro" id="IPR036679">
    <property type="entry name" value="FlgN-like_sf"/>
</dbReference>
<dbReference type="Pfam" id="PF05130">
    <property type="entry name" value="FlgN"/>
    <property type="match status" value="1"/>
</dbReference>
<accession>A0A5C0SC79</accession>
<keyword evidence="3" id="KW-0966">Cell projection</keyword>
<evidence type="ECO:0000256" key="2">
    <source>
        <dbReference type="SAM" id="Coils"/>
    </source>
</evidence>
<reference evidence="3 4" key="1">
    <citation type="submission" date="2019-07" db="EMBL/GenBank/DDBJ databases">
        <title>Complete genome of Crassaminicella thermophila SY095.</title>
        <authorList>
            <person name="Li X."/>
        </authorList>
    </citation>
    <scope>NUCLEOTIDE SEQUENCE [LARGE SCALE GENOMIC DNA]</scope>
    <source>
        <strain evidence="3 4">SY095</strain>
    </source>
</reference>
<keyword evidence="2" id="KW-0175">Coiled coil</keyword>
<dbReference type="InterPro" id="IPR007809">
    <property type="entry name" value="FlgN-like"/>
</dbReference>
<evidence type="ECO:0000313" key="3">
    <source>
        <dbReference type="EMBL" id="QEK11306.1"/>
    </source>
</evidence>
<dbReference type="Gene3D" id="1.20.58.300">
    <property type="entry name" value="FlgN-like"/>
    <property type="match status" value="1"/>
</dbReference>
<evidence type="ECO:0000256" key="1">
    <source>
        <dbReference type="ARBA" id="ARBA00022795"/>
    </source>
</evidence>
<dbReference type="Proteomes" id="UP000324646">
    <property type="component" value="Chromosome"/>
</dbReference>
<feature type="coiled-coil region" evidence="2">
    <location>
        <begin position="108"/>
        <end position="135"/>
    </location>
</feature>
<dbReference type="GO" id="GO:0044780">
    <property type="term" value="P:bacterial-type flagellum assembly"/>
    <property type="evidence" value="ECO:0007669"/>
    <property type="project" value="InterPro"/>
</dbReference>
<dbReference type="SUPFAM" id="SSF140566">
    <property type="entry name" value="FlgN-like"/>
    <property type="match status" value="1"/>
</dbReference>
<name>A0A5C0SC79_CRATE</name>
<dbReference type="EMBL" id="CP042243">
    <property type="protein sequence ID" value="QEK11306.1"/>
    <property type="molecule type" value="Genomic_DNA"/>
</dbReference>
<dbReference type="AlphaFoldDB" id="A0A5C0SC79"/>